<feature type="region of interest" description="Disordered" evidence="9">
    <location>
        <begin position="297"/>
        <end position="377"/>
    </location>
</feature>
<dbReference type="Gene3D" id="3.30.10.20">
    <property type="match status" value="3"/>
</dbReference>
<keyword evidence="6" id="KW-0067">ATP-binding</keyword>
<evidence type="ECO:0000313" key="14">
    <source>
        <dbReference type="Proteomes" id="UP000235598"/>
    </source>
</evidence>
<evidence type="ECO:0000256" key="5">
    <source>
        <dbReference type="ARBA" id="ARBA00022777"/>
    </source>
</evidence>
<dbReference type="FunFam" id="3.30.200.20:FF:000035">
    <property type="entry name" value="Serine/threonine protein kinase Stk1"/>
    <property type="match status" value="1"/>
</dbReference>
<evidence type="ECO:0000256" key="1">
    <source>
        <dbReference type="ARBA" id="ARBA00012513"/>
    </source>
</evidence>
<dbReference type="Gene3D" id="3.30.200.20">
    <property type="entry name" value="Phosphorylase Kinase, domain 1"/>
    <property type="match status" value="1"/>
</dbReference>
<feature type="domain" description="PASTA" evidence="12">
    <location>
        <begin position="478"/>
        <end position="544"/>
    </location>
</feature>
<dbReference type="FunFam" id="1.10.510.10:FF:000021">
    <property type="entry name" value="Serine/threonine protein kinase"/>
    <property type="match status" value="1"/>
</dbReference>
<feature type="compositionally biased region" description="Basic and acidic residues" evidence="9">
    <location>
        <begin position="614"/>
        <end position="637"/>
    </location>
</feature>
<dbReference type="PANTHER" id="PTHR43289:SF34">
    <property type="entry name" value="SERINE_THREONINE-PROTEIN KINASE YBDM-RELATED"/>
    <property type="match status" value="1"/>
</dbReference>
<dbReference type="SUPFAM" id="SSF56112">
    <property type="entry name" value="Protein kinase-like (PK-like)"/>
    <property type="match status" value="1"/>
</dbReference>
<dbReference type="Pfam" id="PF00069">
    <property type="entry name" value="Pkinase"/>
    <property type="match status" value="1"/>
</dbReference>
<dbReference type="PROSITE" id="PS00108">
    <property type="entry name" value="PROTEIN_KINASE_ST"/>
    <property type="match status" value="1"/>
</dbReference>
<feature type="region of interest" description="Disordered" evidence="9">
    <location>
        <begin position="514"/>
        <end position="534"/>
    </location>
</feature>
<reference evidence="13 14" key="1">
    <citation type="submission" date="2017-09" db="EMBL/GenBank/DDBJ databases">
        <title>Bacterial strain isolated from the female urinary microbiota.</title>
        <authorList>
            <person name="Thomas-White K."/>
            <person name="Kumar N."/>
            <person name="Forster S."/>
            <person name="Putonti C."/>
            <person name="Lawley T."/>
            <person name="Wolfe A.J."/>
        </authorList>
    </citation>
    <scope>NUCLEOTIDE SEQUENCE [LARGE SCALE GENOMIC DNA]</scope>
    <source>
        <strain evidence="13 14">UMB1301</strain>
    </source>
</reference>
<feature type="domain" description="PASTA" evidence="12">
    <location>
        <begin position="545"/>
        <end position="611"/>
    </location>
</feature>
<feature type="domain" description="PASTA" evidence="12">
    <location>
        <begin position="411"/>
        <end position="477"/>
    </location>
</feature>
<dbReference type="GO" id="GO:0045717">
    <property type="term" value="P:negative regulation of fatty acid biosynthetic process"/>
    <property type="evidence" value="ECO:0007669"/>
    <property type="project" value="UniProtKB-ARBA"/>
</dbReference>
<evidence type="ECO:0000259" key="11">
    <source>
        <dbReference type="PROSITE" id="PS50011"/>
    </source>
</evidence>
<protein>
    <recommendedName>
        <fullName evidence="1">non-specific serine/threonine protein kinase</fullName>
        <ecNumber evidence="1">2.7.11.1</ecNumber>
    </recommendedName>
</protein>
<dbReference type="Proteomes" id="UP000235598">
    <property type="component" value="Unassembled WGS sequence"/>
</dbReference>
<keyword evidence="3" id="KW-0808">Transferase</keyword>
<dbReference type="OrthoDB" id="9762169at2"/>
<dbReference type="InterPro" id="IPR005543">
    <property type="entry name" value="PASTA_dom"/>
</dbReference>
<dbReference type="CDD" id="cd14014">
    <property type="entry name" value="STKc_PknB_like"/>
    <property type="match status" value="1"/>
</dbReference>
<sequence>MKDPLVGTVLNKRYRVDDKIARGGMAMVYLGTDLTTDRQIAIKVMHPHLSTDASFVERFEREAMNASRLEHPNLISVTDQGRDGDVVYLVMEYLESVTLRKELRHRGKLTPRQAIVVSNAILAALEAVHDAGMIHRDLKPDNVLLGTDGKIKLTDFGLARAVTTATTTKTLIGTVGYVAPELVTRAGADARTDLYTLGIMLYEMLTGSQPYTDEVPIQVAYRHVHDRVPAPSEALPGLPPAIDALVLWATSPEPEDRPESARAFRDALNEARAELSDDELDFGASEPVDASAPVITATADVESSDPIQRPNEQPLVSDDVDEEKAEQSQAQDDDAETLSPTTVVHTADVEEDAEDKGAHDKGAGSSPEPATASVPNPRVARRRRTIFALVAAAAILVLVASGIVWNRQNTDAPKEVPAIATGVEQSDAQHMIESAGLTVAITQKFSSEVPAGRILETHPAPGSQVEPGGTVTLVVSKGKDLVAIPTLTGLKRDDAEKEAEKAGITIGNVEDKYSDSPKGEVIEQSRKPGDKVERSESVNITVSKGEEPISVPNVKGLEFKSAYHKMLKLGFRVGTDEKYHDTVPKGRVISQHPAPGTPKHPGDFILLRISKGKKPADDKKSGDKKKDEPKKDDKKDK</sequence>
<evidence type="ECO:0000256" key="3">
    <source>
        <dbReference type="ARBA" id="ARBA00022679"/>
    </source>
</evidence>
<evidence type="ECO:0000256" key="10">
    <source>
        <dbReference type="SAM" id="Phobius"/>
    </source>
</evidence>
<keyword evidence="10" id="KW-0472">Membrane</keyword>
<organism evidence="13 14">
    <name type="scientific">Brevibacterium paucivorans</name>
    <dbReference type="NCBI Taxonomy" id="170994"/>
    <lineage>
        <taxon>Bacteria</taxon>
        <taxon>Bacillati</taxon>
        <taxon>Actinomycetota</taxon>
        <taxon>Actinomycetes</taxon>
        <taxon>Micrococcales</taxon>
        <taxon>Brevibacteriaceae</taxon>
        <taxon>Brevibacterium</taxon>
    </lineage>
</organism>
<name>A0A2N6VR60_9MICO</name>
<dbReference type="CDD" id="cd06577">
    <property type="entry name" value="PASTA_pknB"/>
    <property type="match status" value="3"/>
</dbReference>
<comment type="caution">
    <text evidence="13">The sequence shown here is derived from an EMBL/GenBank/DDBJ whole genome shotgun (WGS) entry which is preliminary data.</text>
</comment>
<keyword evidence="10" id="KW-0812">Transmembrane</keyword>
<evidence type="ECO:0000259" key="12">
    <source>
        <dbReference type="PROSITE" id="PS51178"/>
    </source>
</evidence>
<feature type="region of interest" description="Disordered" evidence="9">
    <location>
        <begin position="586"/>
        <end position="637"/>
    </location>
</feature>
<comment type="catalytic activity">
    <reaction evidence="8">
        <text>L-seryl-[protein] + ATP = O-phospho-L-seryl-[protein] + ADP + H(+)</text>
        <dbReference type="Rhea" id="RHEA:17989"/>
        <dbReference type="Rhea" id="RHEA-COMP:9863"/>
        <dbReference type="Rhea" id="RHEA-COMP:11604"/>
        <dbReference type="ChEBI" id="CHEBI:15378"/>
        <dbReference type="ChEBI" id="CHEBI:29999"/>
        <dbReference type="ChEBI" id="CHEBI:30616"/>
        <dbReference type="ChEBI" id="CHEBI:83421"/>
        <dbReference type="ChEBI" id="CHEBI:456216"/>
        <dbReference type="EC" id="2.7.11.1"/>
    </reaction>
</comment>
<evidence type="ECO:0000313" key="13">
    <source>
        <dbReference type="EMBL" id="PMD06622.1"/>
    </source>
</evidence>
<keyword evidence="10" id="KW-1133">Transmembrane helix</keyword>
<dbReference type="GO" id="GO:0005524">
    <property type="term" value="F:ATP binding"/>
    <property type="evidence" value="ECO:0007669"/>
    <property type="project" value="UniProtKB-KW"/>
</dbReference>
<dbReference type="NCBIfam" id="NF033483">
    <property type="entry name" value="PknB_PASTA_kin"/>
    <property type="match status" value="1"/>
</dbReference>
<evidence type="ECO:0000256" key="2">
    <source>
        <dbReference type="ARBA" id="ARBA00022527"/>
    </source>
</evidence>
<evidence type="ECO:0000256" key="8">
    <source>
        <dbReference type="ARBA" id="ARBA00048679"/>
    </source>
</evidence>
<dbReference type="SMART" id="SM00740">
    <property type="entry name" value="PASTA"/>
    <property type="match status" value="3"/>
</dbReference>
<dbReference type="PROSITE" id="PS51178">
    <property type="entry name" value="PASTA"/>
    <property type="match status" value="3"/>
</dbReference>
<dbReference type="InterPro" id="IPR011009">
    <property type="entry name" value="Kinase-like_dom_sf"/>
</dbReference>
<dbReference type="SMART" id="SM00220">
    <property type="entry name" value="S_TKc"/>
    <property type="match status" value="1"/>
</dbReference>
<dbReference type="Pfam" id="PF03793">
    <property type="entry name" value="PASTA"/>
    <property type="match status" value="3"/>
</dbReference>
<keyword evidence="4" id="KW-0547">Nucleotide-binding</keyword>
<gene>
    <name evidence="13" type="ORF">CJ199_04515</name>
</gene>
<evidence type="ECO:0000256" key="6">
    <source>
        <dbReference type="ARBA" id="ARBA00022840"/>
    </source>
</evidence>
<keyword evidence="2 13" id="KW-0723">Serine/threonine-protein kinase</keyword>
<feature type="transmembrane region" description="Helical" evidence="10">
    <location>
        <begin position="386"/>
        <end position="405"/>
    </location>
</feature>
<dbReference type="PANTHER" id="PTHR43289">
    <property type="entry name" value="MITOGEN-ACTIVATED PROTEIN KINASE KINASE KINASE 20-RELATED"/>
    <property type="match status" value="1"/>
</dbReference>
<evidence type="ECO:0000256" key="9">
    <source>
        <dbReference type="SAM" id="MobiDB-lite"/>
    </source>
</evidence>
<comment type="catalytic activity">
    <reaction evidence="7">
        <text>L-threonyl-[protein] + ATP = O-phospho-L-threonyl-[protein] + ADP + H(+)</text>
        <dbReference type="Rhea" id="RHEA:46608"/>
        <dbReference type="Rhea" id="RHEA-COMP:11060"/>
        <dbReference type="Rhea" id="RHEA-COMP:11605"/>
        <dbReference type="ChEBI" id="CHEBI:15378"/>
        <dbReference type="ChEBI" id="CHEBI:30013"/>
        <dbReference type="ChEBI" id="CHEBI:30616"/>
        <dbReference type="ChEBI" id="CHEBI:61977"/>
        <dbReference type="ChEBI" id="CHEBI:456216"/>
        <dbReference type="EC" id="2.7.11.1"/>
    </reaction>
</comment>
<proteinExistence type="predicted"/>
<evidence type="ECO:0000256" key="7">
    <source>
        <dbReference type="ARBA" id="ARBA00047899"/>
    </source>
</evidence>
<dbReference type="AlphaFoldDB" id="A0A2N6VR60"/>
<dbReference type="GO" id="GO:0004674">
    <property type="term" value="F:protein serine/threonine kinase activity"/>
    <property type="evidence" value="ECO:0007669"/>
    <property type="project" value="UniProtKB-KW"/>
</dbReference>
<dbReference type="InterPro" id="IPR008271">
    <property type="entry name" value="Ser/Thr_kinase_AS"/>
</dbReference>
<evidence type="ECO:0000256" key="4">
    <source>
        <dbReference type="ARBA" id="ARBA00022741"/>
    </source>
</evidence>
<dbReference type="Gene3D" id="1.10.510.10">
    <property type="entry name" value="Transferase(Phosphotransferase) domain 1"/>
    <property type="match status" value="1"/>
</dbReference>
<dbReference type="EMBL" id="PNHK01000001">
    <property type="protein sequence ID" value="PMD06622.1"/>
    <property type="molecule type" value="Genomic_DNA"/>
</dbReference>
<keyword evidence="5 13" id="KW-0418">Kinase</keyword>
<dbReference type="PROSITE" id="PS50011">
    <property type="entry name" value="PROTEIN_KINASE_DOM"/>
    <property type="match status" value="1"/>
</dbReference>
<dbReference type="RefSeq" id="WP_102238264.1">
    <property type="nucleotide sequence ID" value="NZ_PNHK01000001.1"/>
</dbReference>
<feature type="domain" description="Protein kinase" evidence="11">
    <location>
        <begin position="14"/>
        <end position="269"/>
    </location>
</feature>
<dbReference type="EC" id="2.7.11.1" evidence="1"/>
<dbReference type="InterPro" id="IPR000719">
    <property type="entry name" value="Prot_kinase_dom"/>
</dbReference>
<accession>A0A2N6VR60</accession>